<dbReference type="Gene3D" id="2.20.70.10">
    <property type="match status" value="1"/>
</dbReference>
<proteinExistence type="predicted"/>
<feature type="region of interest" description="Disordered" evidence="2">
    <location>
        <begin position="1"/>
        <end position="28"/>
    </location>
</feature>
<dbReference type="SUPFAM" id="SSF51045">
    <property type="entry name" value="WW domain"/>
    <property type="match status" value="1"/>
</dbReference>
<reference evidence="4 5" key="1">
    <citation type="submission" date="2016-08" db="EMBL/GenBank/DDBJ databases">
        <authorList>
            <consortium name="Pathogen Informatics"/>
        </authorList>
    </citation>
    <scope>NUCLEOTIDE SEQUENCE [LARGE SCALE GENOMIC DNA]</scope>
    <source>
        <strain evidence="4 5">DS</strain>
    </source>
</reference>
<dbReference type="EMBL" id="LT608189">
    <property type="protein sequence ID" value="SCM20761.1"/>
    <property type="molecule type" value="Genomic_DNA"/>
</dbReference>
<dbReference type="InterPro" id="IPR036020">
    <property type="entry name" value="WW_dom_sf"/>
</dbReference>
<keyword evidence="1" id="KW-0175">Coiled coil</keyword>
<feature type="compositionally biased region" description="Basic and acidic residues" evidence="2">
    <location>
        <begin position="10"/>
        <end position="21"/>
    </location>
</feature>
<gene>
    <name evidence="4" type="ORF">PCHDS_000191600</name>
</gene>
<dbReference type="Proteomes" id="UP000507536">
    <property type="component" value="Chromosome 9"/>
</dbReference>
<feature type="compositionally biased region" description="Low complexity" evidence="2">
    <location>
        <begin position="117"/>
        <end position="132"/>
    </location>
</feature>
<dbReference type="SUPFAM" id="SSF81698">
    <property type="entry name" value="FF domain"/>
    <property type="match status" value="1"/>
</dbReference>
<protein>
    <recommendedName>
        <fullName evidence="3">WW domain-containing protein</fullName>
    </recommendedName>
</protein>
<feature type="domain" description="WW" evidence="3">
    <location>
        <begin position="59"/>
        <end position="101"/>
    </location>
</feature>
<name>A0A1C6YBQ5_PLACE</name>
<dbReference type="AlphaFoldDB" id="A0A1C6YBQ5"/>
<dbReference type="Gene3D" id="1.10.10.440">
    <property type="entry name" value="FF domain"/>
    <property type="match status" value="1"/>
</dbReference>
<dbReference type="InterPro" id="IPR001202">
    <property type="entry name" value="WW_dom"/>
</dbReference>
<dbReference type="InterPro" id="IPR036517">
    <property type="entry name" value="FF_domain_sf"/>
</dbReference>
<evidence type="ECO:0000313" key="5">
    <source>
        <dbReference type="Proteomes" id="UP000507536"/>
    </source>
</evidence>
<accession>A0A1C6YBQ5</accession>
<dbReference type="PROSITE" id="PS50020">
    <property type="entry name" value="WW_DOMAIN_2"/>
    <property type="match status" value="1"/>
</dbReference>
<sequence>METGVNANNDDTKITEEEKKNINNNADNAISNEDDIKISDSSVIEEPKKISKEVQEYFVGVPESWEYVEKSKGWFIIETSKNYKFYFNKRTQEKTWKCPNEVEELLNKENLNDDIENGNNYEQGENNEFQNEISRDNESKNKADEEMEKIINGYKSLLIEKEINEFSKYENVLGNILYDNRFMKVPKDLRKDYFYKLIKEIKEDKKNELKMLIENFQSLLKKFENKLENLYDHKEDIIKLLKGKKEYEGNHTKQWKNTRSKLLDNYLDKLIKEKESKLEQEFEQDLWDFLQTESAGVWFKIKNTLMKNKKYELLSYEKKNKLFDTISKKILENRKHNKSQTNRKHSNNQFERHDKNQKNLFTVFLHERLKYPDVEKSLEYFLKHKYLEDKKFDEIGLISNDILNNENYKQIFLSDKDKYMIYKDFINNYINLKIERFDKLISQLSINLINKSLEQIIQIVDENNKIFKAIKPKHLEPIFINWKKKNIHEAKKIFKNFIIKSNYIKHDSDQSDKYTKLLIQLSEDVSYRRLDCVPDEREQIIKDRIKEMKKEHEKNKNIAEKLNF</sequence>
<feature type="compositionally biased region" description="Basic and acidic residues" evidence="2">
    <location>
        <begin position="133"/>
        <end position="142"/>
    </location>
</feature>
<feature type="coiled-coil region" evidence="1">
    <location>
        <begin position="195"/>
        <end position="240"/>
    </location>
</feature>
<evidence type="ECO:0000259" key="3">
    <source>
        <dbReference type="PROSITE" id="PS50020"/>
    </source>
</evidence>
<evidence type="ECO:0000256" key="1">
    <source>
        <dbReference type="SAM" id="Coils"/>
    </source>
</evidence>
<feature type="region of interest" description="Disordered" evidence="2">
    <location>
        <begin position="113"/>
        <end position="142"/>
    </location>
</feature>
<evidence type="ECO:0000256" key="2">
    <source>
        <dbReference type="SAM" id="MobiDB-lite"/>
    </source>
</evidence>
<dbReference type="CDD" id="cd00201">
    <property type="entry name" value="WW"/>
    <property type="match status" value="1"/>
</dbReference>
<evidence type="ECO:0000313" key="4">
    <source>
        <dbReference type="EMBL" id="SCM20761.1"/>
    </source>
</evidence>
<organism evidence="4 5">
    <name type="scientific">Plasmodium chabaudi adami</name>
    <dbReference type="NCBI Taxonomy" id="5826"/>
    <lineage>
        <taxon>Eukaryota</taxon>
        <taxon>Sar</taxon>
        <taxon>Alveolata</taxon>
        <taxon>Apicomplexa</taxon>
        <taxon>Aconoidasida</taxon>
        <taxon>Haemosporida</taxon>
        <taxon>Plasmodiidae</taxon>
        <taxon>Plasmodium</taxon>
        <taxon>Plasmodium (Vinckeia)</taxon>
    </lineage>
</organism>